<dbReference type="SUPFAM" id="SSF48452">
    <property type="entry name" value="TPR-like"/>
    <property type="match status" value="1"/>
</dbReference>
<comment type="caution">
    <text evidence="1">The sequence shown here is derived from an EMBL/GenBank/DDBJ whole genome shotgun (WGS) entry which is preliminary data.</text>
</comment>
<dbReference type="Gene3D" id="1.25.40.10">
    <property type="entry name" value="Tetratricopeptide repeat domain"/>
    <property type="match status" value="1"/>
</dbReference>
<gene>
    <name evidence="1" type="ORF">EZ216_10955</name>
</gene>
<keyword evidence="2" id="KW-1185">Reference proteome</keyword>
<name>A0A4Z0C0V6_9BURK</name>
<accession>A0A4Z0C0V6</accession>
<dbReference type="OrthoDB" id="9814129at2"/>
<evidence type="ECO:0000313" key="1">
    <source>
        <dbReference type="EMBL" id="TFZ04140.1"/>
    </source>
</evidence>
<dbReference type="EMBL" id="SMLK01000002">
    <property type="protein sequence ID" value="TFZ04140.1"/>
    <property type="molecule type" value="Genomic_DNA"/>
</dbReference>
<dbReference type="InterPro" id="IPR011990">
    <property type="entry name" value="TPR-like_helical_dom_sf"/>
</dbReference>
<organism evidence="1 2">
    <name type="scientific">Ramlibacter humi</name>
    <dbReference type="NCBI Taxonomy" id="2530451"/>
    <lineage>
        <taxon>Bacteria</taxon>
        <taxon>Pseudomonadati</taxon>
        <taxon>Pseudomonadota</taxon>
        <taxon>Betaproteobacteria</taxon>
        <taxon>Burkholderiales</taxon>
        <taxon>Comamonadaceae</taxon>
        <taxon>Ramlibacter</taxon>
    </lineage>
</organism>
<dbReference type="AlphaFoldDB" id="A0A4Z0C0V6"/>
<proteinExistence type="predicted"/>
<evidence type="ECO:0000313" key="2">
    <source>
        <dbReference type="Proteomes" id="UP000297839"/>
    </source>
</evidence>
<dbReference type="Pfam" id="PF14559">
    <property type="entry name" value="TPR_19"/>
    <property type="match status" value="1"/>
</dbReference>
<dbReference type="Proteomes" id="UP000297839">
    <property type="component" value="Unassembled WGS sequence"/>
</dbReference>
<reference evidence="1 2" key="1">
    <citation type="submission" date="2019-03" db="EMBL/GenBank/DDBJ databases">
        <title>Ramlibacter sp. 18x22-1, whole genome shotgun sequence.</title>
        <authorList>
            <person name="Zhang X."/>
            <person name="Feng G."/>
            <person name="Zhu H."/>
        </authorList>
    </citation>
    <scope>NUCLEOTIDE SEQUENCE [LARGE SCALE GENOMIC DNA]</scope>
    <source>
        <strain evidence="1 2">18x22-1</strain>
    </source>
</reference>
<sequence>MNAVLAMARVADAEAVQTAFATALRHWPDNLSAAVGLANQLHARGQLAQAQQVLEEARRRHPRSAIVTNNLAQVLSDLGRPQEALKVIDEVAADTSNPFAAEIRATRESIVQRLRERGTTAR</sequence>
<protein>
    <submittedName>
        <fullName evidence="1">Tetratricopeptide repeat protein</fullName>
    </submittedName>
</protein>